<keyword evidence="3" id="KW-1185">Reference proteome</keyword>
<feature type="region of interest" description="Disordered" evidence="1">
    <location>
        <begin position="390"/>
        <end position="498"/>
    </location>
</feature>
<feature type="compositionally biased region" description="Low complexity" evidence="1">
    <location>
        <begin position="487"/>
        <end position="498"/>
    </location>
</feature>
<feature type="region of interest" description="Disordered" evidence="1">
    <location>
        <begin position="218"/>
        <end position="253"/>
    </location>
</feature>
<dbReference type="Pfam" id="PF02112">
    <property type="entry name" value="PDEase_II"/>
    <property type="match status" value="2"/>
</dbReference>
<dbReference type="PANTHER" id="PTHR28283">
    <property type="entry name" value="3',5'-CYCLIC-NUCLEOTIDE PHOSPHODIESTERASE 1"/>
    <property type="match status" value="1"/>
</dbReference>
<organism evidence="2 3">
    <name type="scientific">Chaetomidium leptoderma</name>
    <dbReference type="NCBI Taxonomy" id="669021"/>
    <lineage>
        <taxon>Eukaryota</taxon>
        <taxon>Fungi</taxon>
        <taxon>Dikarya</taxon>
        <taxon>Ascomycota</taxon>
        <taxon>Pezizomycotina</taxon>
        <taxon>Sordariomycetes</taxon>
        <taxon>Sordariomycetidae</taxon>
        <taxon>Sordariales</taxon>
        <taxon>Chaetomiaceae</taxon>
        <taxon>Chaetomidium</taxon>
    </lineage>
</organism>
<dbReference type="GO" id="GO:1902660">
    <property type="term" value="P:negative regulation of glucose mediated signaling pathway"/>
    <property type="evidence" value="ECO:0007669"/>
    <property type="project" value="TreeGrafter"/>
</dbReference>
<dbReference type="InterPro" id="IPR036866">
    <property type="entry name" value="RibonucZ/Hydroxyglut_hydro"/>
</dbReference>
<dbReference type="Gene3D" id="3.60.15.10">
    <property type="entry name" value="Ribonuclease Z/Hydroxyacylglutathione hydrolase-like"/>
    <property type="match status" value="1"/>
</dbReference>
<proteinExistence type="predicted"/>
<evidence type="ECO:0000256" key="1">
    <source>
        <dbReference type="SAM" id="MobiDB-lite"/>
    </source>
</evidence>
<comment type="caution">
    <text evidence="2">The sequence shown here is derived from an EMBL/GenBank/DDBJ whole genome shotgun (WGS) entry which is preliminary data.</text>
</comment>
<sequence length="559" mass="59501">MGGGAGKTAAIGGLQVIVLGSGGGPLENNVTAFLVRSLASDWARGSIVAVDAGVHLSAIKTILEQTQPTNLGQADGPSLPHTLTTGPFAGLEVPNATADANAAHIHKNLIETYLITHPHLDHIAGFVINTAGLPGPRTKKVVGLPSTITALKTHVFNNVIWPNLSDENNGAGLMTYMRLVEGGSPALGEGEEKGYLEMFGGLAVKAWGVSHGHCIERHSHRGSGSHRGGSSSTRHGSFDASSSMPSPSHNLAAHTSLPTNIGALLQQHERLQASPAARRGSVPAVDESVCVYNSSVYFIRDVVTGREILIFGDVEPDSISLSPRNRQVWKEVAPKIAAGTLAAIFIECSYDDSRSVARLFGHLAPRFVCEEMTALAEEVVAARQGRELSISTTSGDKKRKRVGDDGSQAKRKITPQPSTSREPIKSDIPISPKTLPLPTYRLRSTTAAEVESQPEEGQDQDQDMTSQLSVGSDLSLASTTAPPPPAQQQEQEQGQEQEANYPLRDALKGLKLVVIHVKDRMADGPKAGDVILEELLGHEREARLGVEYVMSSAGEHFMF</sequence>
<evidence type="ECO:0000313" key="2">
    <source>
        <dbReference type="EMBL" id="KAK4155172.1"/>
    </source>
</evidence>
<reference evidence="2" key="2">
    <citation type="submission" date="2023-05" db="EMBL/GenBank/DDBJ databases">
        <authorList>
            <consortium name="Lawrence Berkeley National Laboratory"/>
            <person name="Steindorff A."/>
            <person name="Hensen N."/>
            <person name="Bonometti L."/>
            <person name="Westerberg I."/>
            <person name="Brannstrom I.O."/>
            <person name="Guillou S."/>
            <person name="Cros-Aarteil S."/>
            <person name="Calhoun S."/>
            <person name="Haridas S."/>
            <person name="Kuo A."/>
            <person name="Mondo S."/>
            <person name="Pangilinan J."/>
            <person name="Riley R."/>
            <person name="Labutti K."/>
            <person name="Andreopoulos B."/>
            <person name="Lipzen A."/>
            <person name="Chen C."/>
            <person name="Yanf M."/>
            <person name="Daum C."/>
            <person name="Ng V."/>
            <person name="Clum A."/>
            <person name="Ohm R."/>
            <person name="Martin F."/>
            <person name="Silar P."/>
            <person name="Natvig D."/>
            <person name="Lalanne C."/>
            <person name="Gautier V."/>
            <person name="Ament-Velasquez S.L."/>
            <person name="Kruys A."/>
            <person name="Hutchinson M.I."/>
            <person name="Powell A.J."/>
            <person name="Barry K."/>
            <person name="Miller A.N."/>
            <person name="Grigoriev I.V."/>
            <person name="Debuchy R."/>
            <person name="Gladieux P."/>
            <person name="Thoren M.H."/>
            <person name="Johannesson H."/>
        </authorList>
    </citation>
    <scope>NUCLEOTIDE SEQUENCE</scope>
    <source>
        <strain evidence="2">CBS 538.74</strain>
    </source>
</reference>
<protein>
    <submittedName>
        <fullName evidence="2">Uncharacterized protein</fullName>
    </submittedName>
</protein>
<name>A0AAN6VPZ6_9PEZI</name>
<dbReference type="AlphaFoldDB" id="A0AAN6VPZ6"/>
<dbReference type="EMBL" id="MU856893">
    <property type="protein sequence ID" value="KAK4155172.1"/>
    <property type="molecule type" value="Genomic_DNA"/>
</dbReference>
<feature type="compositionally biased region" description="Polar residues" evidence="1">
    <location>
        <begin position="463"/>
        <end position="480"/>
    </location>
</feature>
<reference evidence="2" key="1">
    <citation type="journal article" date="2023" name="Mol. Phylogenet. Evol.">
        <title>Genome-scale phylogeny and comparative genomics of the fungal order Sordariales.</title>
        <authorList>
            <person name="Hensen N."/>
            <person name="Bonometti L."/>
            <person name="Westerberg I."/>
            <person name="Brannstrom I.O."/>
            <person name="Guillou S."/>
            <person name="Cros-Aarteil S."/>
            <person name="Calhoun S."/>
            <person name="Haridas S."/>
            <person name="Kuo A."/>
            <person name="Mondo S."/>
            <person name="Pangilinan J."/>
            <person name="Riley R."/>
            <person name="LaButti K."/>
            <person name="Andreopoulos B."/>
            <person name="Lipzen A."/>
            <person name="Chen C."/>
            <person name="Yan M."/>
            <person name="Daum C."/>
            <person name="Ng V."/>
            <person name="Clum A."/>
            <person name="Steindorff A."/>
            <person name="Ohm R.A."/>
            <person name="Martin F."/>
            <person name="Silar P."/>
            <person name="Natvig D.O."/>
            <person name="Lalanne C."/>
            <person name="Gautier V."/>
            <person name="Ament-Velasquez S.L."/>
            <person name="Kruys A."/>
            <person name="Hutchinson M.I."/>
            <person name="Powell A.J."/>
            <person name="Barry K."/>
            <person name="Miller A.N."/>
            <person name="Grigoriev I.V."/>
            <person name="Debuchy R."/>
            <person name="Gladieux P."/>
            <person name="Hiltunen Thoren M."/>
            <person name="Johannesson H."/>
        </authorList>
    </citation>
    <scope>NUCLEOTIDE SEQUENCE</scope>
    <source>
        <strain evidence="2">CBS 538.74</strain>
    </source>
</reference>
<dbReference type="Proteomes" id="UP001302745">
    <property type="component" value="Unassembled WGS sequence"/>
</dbReference>
<gene>
    <name evidence="2" type="ORF">C8A00DRAFT_31969</name>
</gene>
<dbReference type="PANTHER" id="PTHR28283:SF1">
    <property type="entry name" value="3',5'-CYCLIC-NUCLEOTIDE PHOSPHODIESTERASE 1"/>
    <property type="match status" value="1"/>
</dbReference>
<dbReference type="GO" id="GO:0047555">
    <property type="term" value="F:3',5'-cyclic-GMP phosphodiesterase activity"/>
    <property type="evidence" value="ECO:0007669"/>
    <property type="project" value="TreeGrafter"/>
</dbReference>
<dbReference type="CDD" id="cd07735">
    <property type="entry name" value="class_II_PDE_MBL-fold"/>
    <property type="match status" value="1"/>
</dbReference>
<feature type="compositionally biased region" description="Low complexity" evidence="1">
    <location>
        <begin position="228"/>
        <end position="248"/>
    </location>
</feature>
<dbReference type="PRINTS" id="PR00388">
    <property type="entry name" value="PDIESTERASE2"/>
</dbReference>
<accession>A0AAN6VPZ6</accession>
<feature type="compositionally biased region" description="Acidic residues" evidence="1">
    <location>
        <begin position="452"/>
        <end position="462"/>
    </location>
</feature>
<dbReference type="GO" id="GO:0004115">
    <property type="term" value="F:3',5'-cyclic-AMP phosphodiesterase activity"/>
    <property type="evidence" value="ECO:0007669"/>
    <property type="project" value="InterPro"/>
</dbReference>
<dbReference type="SUPFAM" id="SSF56281">
    <property type="entry name" value="Metallo-hydrolase/oxidoreductase"/>
    <property type="match status" value="1"/>
</dbReference>
<dbReference type="GO" id="GO:0006198">
    <property type="term" value="P:cAMP catabolic process"/>
    <property type="evidence" value="ECO:0007669"/>
    <property type="project" value="InterPro"/>
</dbReference>
<evidence type="ECO:0000313" key="3">
    <source>
        <dbReference type="Proteomes" id="UP001302745"/>
    </source>
</evidence>
<dbReference type="InterPro" id="IPR000396">
    <property type="entry name" value="Pdiesterase2"/>
</dbReference>